<dbReference type="InterPro" id="IPR013437">
    <property type="entry name" value="FtsW"/>
</dbReference>
<evidence type="ECO:0000256" key="7">
    <source>
        <dbReference type="ARBA" id="ARBA00022692"/>
    </source>
</evidence>
<evidence type="ECO:0000256" key="6">
    <source>
        <dbReference type="ARBA" id="ARBA00022679"/>
    </source>
</evidence>
<dbReference type="KEGG" id="daw:HS1_002195"/>
<feature type="transmembrane region" description="Helical" evidence="21">
    <location>
        <begin position="53"/>
        <end position="70"/>
    </location>
</feature>
<evidence type="ECO:0000256" key="19">
    <source>
        <dbReference type="ARBA" id="ARBA00044770"/>
    </source>
</evidence>
<dbReference type="GO" id="GO:0008360">
    <property type="term" value="P:regulation of cell shape"/>
    <property type="evidence" value="ECO:0007669"/>
    <property type="project" value="UniProtKB-KW"/>
</dbReference>
<keyword evidence="13" id="KW-0961">Cell wall biogenesis/degradation</keyword>
<keyword evidence="5" id="KW-0328">Glycosyltransferase</keyword>
<dbReference type="Pfam" id="PF01098">
    <property type="entry name" value="FTSW_RODA_SPOVE"/>
    <property type="match status" value="1"/>
</dbReference>
<comment type="pathway">
    <text evidence="2">Cell wall biogenesis; peptidoglycan biosynthesis.</text>
</comment>
<evidence type="ECO:0000256" key="3">
    <source>
        <dbReference type="ARBA" id="ARBA00022475"/>
    </source>
</evidence>
<dbReference type="RefSeq" id="WP_066065359.1">
    <property type="nucleotide sequence ID" value="NZ_CP013015.1"/>
</dbReference>
<evidence type="ECO:0000256" key="5">
    <source>
        <dbReference type="ARBA" id="ARBA00022676"/>
    </source>
</evidence>
<evidence type="ECO:0000313" key="22">
    <source>
        <dbReference type="EMBL" id="AMM41981.1"/>
    </source>
</evidence>
<dbReference type="InterPro" id="IPR001182">
    <property type="entry name" value="FtsW/RodA"/>
</dbReference>
<dbReference type="GO" id="GO:0008955">
    <property type="term" value="F:peptidoglycan glycosyltransferase activity"/>
    <property type="evidence" value="ECO:0007669"/>
    <property type="project" value="UniProtKB-EC"/>
</dbReference>
<evidence type="ECO:0000256" key="2">
    <source>
        <dbReference type="ARBA" id="ARBA00004752"/>
    </source>
</evidence>
<evidence type="ECO:0000256" key="20">
    <source>
        <dbReference type="ARBA" id="ARBA00049902"/>
    </source>
</evidence>
<dbReference type="GO" id="GO:0051301">
    <property type="term" value="P:cell division"/>
    <property type="evidence" value="ECO:0007669"/>
    <property type="project" value="UniProtKB-KW"/>
</dbReference>
<gene>
    <name evidence="22" type="ORF">HS1_002195</name>
</gene>
<protein>
    <recommendedName>
        <fullName evidence="17">Probable peptidoglycan glycosyltransferase FtsW</fullName>
        <ecNumber evidence="19">2.4.99.28</ecNumber>
    </recommendedName>
    <alternativeName>
        <fullName evidence="18">Cell division protein FtsW</fullName>
    </alternativeName>
    <alternativeName>
        <fullName evidence="15">Cell wall polymerase</fullName>
    </alternativeName>
    <alternativeName>
        <fullName evidence="14">Peptidoglycan polymerase</fullName>
    </alternativeName>
</protein>
<dbReference type="GO" id="GO:0005886">
    <property type="term" value="C:plasma membrane"/>
    <property type="evidence" value="ECO:0007669"/>
    <property type="project" value="UniProtKB-SubCell"/>
</dbReference>
<keyword evidence="12" id="KW-0131">Cell cycle</keyword>
<dbReference type="GO" id="GO:0009252">
    <property type="term" value="P:peptidoglycan biosynthetic process"/>
    <property type="evidence" value="ECO:0007669"/>
    <property type="project" value="UniProtKB-KW"/>
</dbReference>
<sequence length="382" mass="43035">MSFKQLHQKWDWGLIILVFTLTGLGLMMILSSSFLLAQRYYGDPYHFFKKQTFYAFIGFIFIIGLVRYIPYQRYQRLTYPLLLFAILGLLLVFVPGLGKTTNGATRWIKIGPFSFQPSELVKIVYIIYLAALLSRQEKIKSFSTGVLPGLIIYAIIAGFLILEPDMGTVVFLGGLTLCMFFIGGVKIKHLFLTTCPILLALIYLLISAPYRVKRVLEWLNFLRPLLKWLIPELNLPSDPLGVGYIILHSKLAFASGGILGQGLGGSQQKLFYLPEPYTDYIFSIIGEELGFCGVSLVVFLFLLLFWRGIKIARAARDLFGFYLALGISLWFFMQASIHMGVCLGLLPPKGITLPFISYGGTALWANLIGIGILENIYMQGRR</sequence>
<comment type="subcellular location">
    <subcellularLocation>
        <location evidence="1">Cell membrane</location>
        <topology evidence="1">Multi-pass membrane protein</topology>
    </subcellularLocation>
</comment>
<evidence type="ECO:0000256" key="4">
    <source>
        <dbReference type="ARBA" id="ARBA00022618"/>
    </source>
</evidence>
<keyword evidence="11 21" id="KW-0472">Membrane</keyword>
<keyword evidence="23" id="KW-1185">Reference proteome</keyword>
<dbReference type="GO" id="GO:0032153">
    <property type="term" value="C:cell division site"/>
    <property type="evidence" value="ECO:0007669"/>
    <property type="project" value="TreeGrafter"/>
</dbReference>
<evidence type="ECO:0000256" key="9">
    <source>
        <dbReference type="ARBA" id="ARBA00022984"/>
    </source>
</evidence>
<dbReference type="AlphaFoldDB" id="A0A7U4QMC0"/>
<keyword evidence="7 21" id="KW-0812">Transmembrane</keyword>
<evidence type="ECO:0000256" key="15">
    <source>
        <dbReference type="ARBA" id="ARBA00033270"/>
    </source>
</evidence>
<keyword evidence="3" id="KW-1003">Cell membrane</keyword>
<evidence type="ECO:0000256" key="1">
    <source>
        <dbReference type="ARBA" id="ARBA00004651"/>
    </source>
</evidence>
<name>A0A7U4QMC0_DESA2</name>
<feature type="transmembrane region" description="Helical" evidence="21">
    <location>
        <begin position="318"/>
        <end position="335"/>
    </location>
</feature>
<dbReference type="GO" id="GO:0071555">
    <property type="term" value="P:cell wall organization"/>
    <property type="evidence" value="ECO:0007669"/>
    <property type="project" value="UniProtKB-KW"/>
</dbReference>
<evidence type="ECO:0000256" key="21">
    <source>
        <dbReference type="SAM" id="Phobius"/>
    </source>
</evidence>
<feature type="transmembrane region" description="Helical" evidence="21">
    <location>
        <begin position="12"/>
        <end position="41"/>
    </location>
</feature>
<feature type="transmembrane region" description="Helical" evidence="21">
    <location>
        <begin position="190"/>
        <end position="210"/>
    </location>
</feature>
<dbReference type="EMBL" id="CP013015">
    <property type="protein sequence ID" value="AMM41981.1"/>
    <property type="molecule type" value="Genomic_DNA"/>
</dbReference>
<feature type="transmembrane region" description="Helical" evidence="21">
    <location>
        <begin position="145"/>
        <end position="162"/>
    </location>
</feature>
<organism evidence="22 23">
    <name type="scientific">Desulfofervidus auxilii</name>
    <dbReference type="NCBI Taxonomy" id="1621989"/>
    <lineage>
        <taxon>Bacteria</taxon>
        <taxon>Pseudomonadati</taxon>
        <taxon>Thermodesulfobacteriota</taxon>
        <taxon>Candidatus Desulfofervidia</taxon>
        <taxon>Candidatus Desulfofervidales</taxon>
        <taxon>Candidatus Desulfofervidaceae</taxon>
        <taxon>Candidatus Desulfofervidus</taxon>
    </lineage>
</organism>
<keyword evidence="6" id="KW-0808">Transferase</keyword>
<evidence type="ECO:0000256" key="12">
    <source>
        <dbReference type="ARBA" id="ARBA00023306"/>
    </source>
</evidence>
<dbReference type="Proteomes" id="UP000070560">
    <property type="component" value="Chromosome"/>
</dbReference>
<evidence type="ECO:0000256" key="18">
    <source>
        <dbReference type="ARBA" id="ARBA00041418"/>
    </source>
</evidence>
<dbReference type="GO" id="GO:0015648">
    <property type="term" value="F:lipid-linked peptidoglycan transporter activity"/>
    <property type="evidence" value="ECO:0007669"/>
    <property type="project" value="TreeGrafter"/>
</dbReference>
<keyword evidence="4" id="KW-0132">Cell division</keyword>
<keyword evidence="10 21" id="KW-1133">Transmembrane helix</keyword>
<dbReference type="EC" id="2.4.99.28" evidence="19"/>
<dbReference type="PANTHER" id="PTHR30474">
    <property type="entry name" value="CELL CYCLE PROTEIN"/>
    <property type="match status" value="1"/>
</dbReference>
<accession>A0A7U4QMC0</accession>
<feature type="transmembrane region" description="Helical" evidence="21">
    <location>
        <begin position="355"/>
        <end position="377"/>
    </location>
</feature>
<feature type="transmembrane region" description="Helical" evidence="21">
    <location>
        <begin position="115"/>
        <end position="133"/>
    </location>
</feature>
<feature type="transmembrane region" description="Helical" evidence="21">
    <location>
        <begin position="168"/>
        <end position="185"/>
    </location>
</feature>
<comment type="catalytic activity">
    <reaction evidence="20">
        <text>[GlcNAc-(1-&gt;4)-Mur2Ac(oyl-L-Ala-gamma-D-Glu-L-Lys-D-Ala-D-Ala)](n)-di-trans,octa-cis-undecaprenyl diphosphate + beta-D-GlcNAc-(1-&gt;4)-Mur2Ac(oyl-L-Ala-gamma-D-Glu-L-Lys-D-Ala-D-Ala)-di-trans,octa-cis-undecaprenyl diphosphate = [GlcNAc-(1-&gt;4)-Mur2Ac(oyl-L-Ala-gamma-D-Glu-L-Lys-D-Ala-D-Ala)](n+1)-di-trans,octa-cis-undecaprenyl diphosphate + di-trans,octa-cis-undecaprenyl diphosphate + H(+)</text>
        <dbReference type="Rhea" id="RHEA:23708"/>
        <dbReference type="Rhea" id="RHEA-COMP:9602"/>
        <dbReference type="Rhea" id="RHEA-COMP:9603"/>
        <dbReference type="ChEBI" id="CHEBI:15378"/>
        <dbReference type="ChEBI" id="CHEBI:58405"/>
        <dbReference type="ChEBI" id="CHEBI:60033"/>
        <dbReference type="ChEBI" id="CHEBI:78435"/>
        <dbReference type="EC" id="2.4.99.28"/>
    </reaction>
</comment>
<feature type="transmembrane region" description="Helical" evidence="21">
    <location>
        <begin position="77"/>
        <end position="95"/>
    </location>
</feature>
<evidence type="ECO:0000256" key="8">
    <source>
        <dbReference type="ARBA" id="ARBA00022960"/>
    </source>
</evidence>
<keyword evidence="8" id="KW-0133">Cell shape</keyword>
<evidence type="ECO:0000256" key="10">
    <source>
        <dbReference type="ARBA" id="ARBA00022989"/>
    </source>
</evidence>
<evidence type="ECO:0000256" key="13">
    <source>
        <dbReference type="ARBA" id="ARBA00023316"/>
    </source>
</evidence>
<keyword evidence="9" id="KW-0573">Peptidoglycan synthesis</keyword>
<evidence type="ECO:0000256" key="14">
    <source>
        <dbReference type="ARBA" id="ARBA00032370"/>
    </source>
</evidence>
<proteinExistence type="inferred from homology"/>
<evidence type="ECO:0000256" key="16">
    <source>
        <dbReference type="ARBA" id="ARBA00038053"/>
    </source>
</evidence>
<feature type="transmembrane region" description="Helical" evidence="21">
    <location>
        <begin position="280"/>
        <end position="306"/>
    </location>
</feature>
<reference evidence="22 23" key="1">
    <citation type="submission" date="2015-10" db="EMBL/GenBank/DDBJ databases">
        <title>Candidatus Desulfofervidus auxilii, a hydrogenotrophic sulfate-reducing bacterium involved in the thermophilic anaerobic oxidation of methane.</title>
        <authorList>
            <person name="Krukenberg V."/>
            <person name="Richter M."/>
            <person name="Wegener G."/>
        </authorList>
    </citation>
    <scope>NUCLEOTIDE SEQUENCE [LARGE SCALE GENOMIC DNA]</scope>
    <source>
        <strain evidence="22 23">HS1</strain>
    </source>
</reference>
<dbReference type="PANTHER" id="PTHR30474:SF2">
    <property type="entry name" value="PEPTIDOGLYCAN GLYCOSYLTRANSFERASE FTSW-RELATED"/>
    <property type="match status" value="1"/>
</dbReference>
<dbReference type="NCBIfam" id="TIGR02614">
    <property type="entry name" value="ftsW"/>
    <property type="match status" value="1"/>
</dbReference>
<evidence type="ECO:0000256" key="11">
    <source>
        <dbReference type="ARBA" id="ARBA00023136"/>
    </source>
</evidence>
<evidence type="ECO:0000256" key="17">
    <source>
        <dbReference type="ARBA" id="ARBA00041185"/>
    </source>
</evidence>
<evidence type="ECO:0000313" key="23">
    <source>
        <dbReference type="Proteomes" id="UP000070560"/>
    </source>
</evidence>
<comment type="similarity">
    <text evidence="16">Belongs to the SEDS family. FtsW subfamily.</text>
</comment>